<dbReference type="AlphaFoldDB" id="A0AAU8JZ61"/>
<organism evidence="2">
    <name type="scientific">Kitasatospora camelliae</name>
    <dbReference type="NCBI Taxonomy" id="3156397"/>
    <lineage>
        <taxon>Bacteria</taxon>
        <taxon>Bacillati</taxon>
        <taxon>Actinomycetota</taxon>
        <taxon>Actinomycetes</taxon>
        <taxon>Kitasatosporales</taxon>
        <taxon>Streptomycetaceae</taxon>
        <taxon>Kitasatospora</taxon>
    </lineage>
</organism>
<evidence type="ECO:0000313" key="2">
    <source>
        <dbReference type="EMBL" id="XCM80526.1"/>
    </source>
</evidence>
<feature type="chain" id="PRO_5043560504" description="SnoaL-like protein" evidence="1">
    <location>
        <begin position="28"/>
        <end position="143"/>
    </location>
</feature>
<sequence>MRRLIRATGTVLTALAVLFASPQAVPAAGRDRDAALVDEFLGAYRDAVLGAGDTGWTPSEVRALYLTPELNAALDRWAADHTADPVFRAPHVPTGWSVRRADGPVGAALTPVDATERWDDGSSLRVRYTVRVADRSITGLTGG</sequence>
<accession>A0AAU8JZ61</accession>
<dbReference type="KEGG" id="kcm:ABWK59_17175"/>
<dbReference type="RefSeq" id="WP_354641462.1">
    <property type="nucleotide sequence ID" value="NZ_CP159872.1"/>
</dbReference>
<dbReference type="EMBL" id="CP159872">
    <property type="protein sequence ID" value="XCM80526.1"/>
    <property type="molecule type" value="Genomic_DNA"/>
</dbReference>
<evidence type="ECO:0008006" key="3">
    <source>
        <dbReference type="Google" id="ProtNLM"/>
    </source>
</evidence>
<proteinExistence type="predicted"/>
<reference evidence="2" key="1">
    <citation type="submission" date="2024-06" db="EMBL/GenBank/DDBJ databases">
        <title>The genome sequences of Kitasatospora sp. strain HUAS MG31.</title>
        <authorList>
            <person name="Mo P."/>
        </authorList>
    </citation>
    <scope>NUCLEOTIDE SEQUENCE</scope>
    <source>
        <strain evidence="2">HUAS MG31</strain>
    </source>
</reference>
<protein>
    <recommendedName>
        <fullName evidence="3">SnoaL-like protein</fullName>
    </recommendedName>
</protein>
<feature type="signal peptide" evidence="1">
    <location>
        <begin position="1"/>
        <end position="27"/>
    </location>
</feature>
<evidence type="ECO:0000256" key="1">
    <source>
        <dbReference type="SAM" id="SignalP"/>
    </source>
</evidence>
<keyword evidence="1" id="KW-0732">Signal</keyword>
<gene>
    <name evidence="2" type="ORF">ABWK59_17175</name>
</gene>
<name>A0AAU8JZ61_9ACTN</name>